<proteinExistence type="predicted"/>
<dbReference type="EMBL" id="JBBMQS010000008">
    <property type="protein sequence ID" value="MEM5498662.1"/>
    <property type="molecule type" value="Genomic_DNA"/>
</dbReference>
<evidence type="ECO:0000313" key="3">
    <source>
        <dbReference type="Proteomes" id="UP001461163"/>
    </source>
</evidence>
<keyword evidence="1" id="KW-0732">Signal</keyword>
<feature type="chain" id="PRO_5045413509" evidence="1">
    <location>
        <begin position="19"/>
        <end position="73"/>
    </location>
</feature>
<evidence type="ECO:0000313" key="2">
    <source>
        <dbReference type="EMBL" id="MEM5498662.1"/>
    </source>
</evidence>
<gene>
    <name evidence="2" type="ORF">WNY77_14735</name>
</gene>
<accession>A0ABU9SXQ7</accession>
<sequence>MKFLLGLVLSLTLFGAVADEGEVADAALIAELKQYCNDIAEEDGTGGQNLNTFLLECVNNELTNEGYQKVEKI</sequence>
<evidence type="ECO:0000256" key="1">
    <source>
        <dbReference type="SAM" id="SignalP"/>
    </source>
</evidence>
<comment type="caution">
    <text evidence="2">The sequence shown here is derived from an EMBL/GenBank/DDBJ whole genome shotgun (WGS) entry which is preliminary data.</text>
</comment>
<organism evidence="2 3">
    <name type="scientific">Paraglaciecola mesophila</name>
    <dbReference type="NCBI Taxonomy" id="197222"/>
    <lineage>
        <taxon>Bacteria</taxon>
        <taxon>Pseudomonadati</taxon>
        <taxon>Pseudomonadota</taxon>
        <taxon>Gammaproteobacteria</taxon>
        <taxon>Alteromonadales</taxon>
        <taxon>Alteromonadaceae</taxon>
        <taxon>Paraglaciecola</taxon>
    </lineage>
</organism>
<name>A0ABU9SXQ7_9ALTE</name>
<dbReference type="RefSeq" id="WP_006992311.1">
    <property type="nucleotide sequence ID" value="NZ_JBBMQS010000008.1"/>
</dbReference>
<protein>
    <submittedName>
        <fullName evidence="2">Uncharacterized protein</fullName>
    </submittedName>
</protein>
<reference evidence="2 3" key="1">
    <citation type="submission" date="2024-03" db="EMBL/GenBank/DDBJ databases">
        <title>Community enrichment and isolation of bacterial strains for fucoidan degradation.</title>
        <authorList>
            <person name="Sichert A."/>
        </authorList>
    </citation>
    <scope>NUCLEOTIDE SEQUENCE [LARGE SCALE GENOMIC DNA]</scope>
    <source>
        <strain evidence="2 3">AS12</strain>
    </source>
</reference>
<feature type="signal peptide" evidence="1">
    <location>
        <begin position="1"/>
        <end position="18"/>
    </location>
</feature>
<dbReference type="Proteomes" id="UP001461163">
    <property type="component" value="Unassembled WGS sequence"/>
</dbReference>
<keyword evidence="3" id="KW-1185">Reference proteome</keyword>